<evidence type="ECO:0000313" key="12">
    <source>
        <dbReference type="EMBL" id="PRZ39716.1"/>
    </source>
</evidence>
<keyword evidence="13" id="KW-1185">Reference proteome</keyword>
<comment type="subcellular location">
    <subcellularLocation>
        <location evidence="1">Membrane</location>
    </subcellularLocation>
</comment>
<protein>
    <submittedName>
        <fullName evidence="12">ABC transporter family protein</fullName>
    </submittedName>
</protein>
<organism evidence="12 13">
    <name type="scientific">Antricoccus suffuscus</name>
    <dbReference type="NCBI Taxonomy" id="1629062"/>
    <lineage>
        <taxon>Bacteria</taxon>
        <taxon>Bacillati</taxon>
        <taxon>Actinomycetota</taxon>
        <taxon>Actinomycetes</taxon>
        <taxon>Geodermatophilales</taxon>
        <taxon>Antricoccaceae</taxon>
        <taxon>Antricoccus</taxon>
    </lineage>
</organism>
<evidence type="ECO:0000256" key="6">
    <source>
        <dbReference type="ARBA" id="ARBA00022741"/>
    </source>
</evidence>
<evidence type="ECO:0000259" key="11">
    <source>
        <dbReference type="Pfam" id="PF08352"/>
    </source>
</evidence>
<dbReference type="Gene3D" id="3.40.50.300">
    <property type="entry name" value="P-loop containing nucleotide triphosphate hydrolases"/>
    <property type="match status" value="1"/>
</dbReference>
<comment type="similarity">
    <text evidence="2">Belongs to the ABC transporter superfamily.</text>
</comment>
<dbReference type="PANTHER" id="PTHR43297:SF14">
    <property type="entry name" value="ATPASE AAA-TYPE CORE DOMAIN-CONTAINING PROTEIN"/>
    <property type="match status" value="1"/>
</dbReference>
<feature type="domain" description="ABC transporter" evidence="10">
    <location>
        <begin position="16"/>
        <end position="66"/>
    </location>
</feature>
<dbReference type="SUPFAM" id="SSF52540">
    <property type="entry name" value="P-loop containing nucleoside triphosphate hydrolases"/>
    <property type="match status" value="1"/>
</dbReference>
<keyword evidence="6" id="KW-0547">Nucleotide-binding</keyword>
<dbReference type="PANTHER" id="PTHR43297">
    <property type="entry name" value="OLIGOPEPTIDE TRANSPORT ATP-BINDING PROTEIN APPD"/>
    <property type="match status" value="1"/>
</dbReference>
<keyword evidence="3" id="KW-0813">Transport</keyword>
<evidence type="ECO:0000259" key="10">
    <source>
        <dbReference type="Pfam" id="PF00005"/>
    </source>
</evidence>
<evidence type="ECO:0000256" key="1">
    <source>
        <dbReference type="ARBA" id="ARBA00004370"/>
    </source>
</evidence>
<dbReference type="GO" id="GO:0015833">
    <property type="term" value="P:peptide transport"/>
    <property type="evidence" value="ECO:0007669"/>
    <property type="project" value="InterPro"/>
</dbReference>
<dbReference type="EMBL" id="PVUE01000018">
    <property type="protein sequence ID" value="PRZ39716.1"/>
    <property type="molecule type" value="Genomic_DNA"/>
</dbReference>
<keyword evidence="7" id="KW-0067">ATP-binding</keyword>
<dbReference type="InterPro" id="IPR003439">
    <property type="entry name" value="ABC_transporter-like_ATP-bd"/>
</dbReference>
<keyword evidence="5" id="KW-0997">Cell inner membrane</keyword>
<name>A0A2T0ZTP0_9ACTN</name>
<evidence type="ECO:0000256" key="4">
    <source>
        <dbReference type="ARBA" id="ARBA00022475"/>
    </source>
</evidence>
<dbReference type="Proteomes" id="UP000237752">
    <property type="component" value="Unassembled WGS sequence"/>
</dbReference>
<evidence type="ECO:0000313" key="13">
    <source>
        <dbReference type="Proteomes" id="UP000237752"/>
    </source>
</evidence>
<dbReference type="InterPro" id="IPR050388">
    <property type="entry name" value="ABC_Ni/Peptide_Import"/>
</dbReference>
<dbReference type="OrthoDB" id="8481147at2"/>
<keyword evidence="8" id="KW-1278">Translocase</keyword>
<evidence type="ECO:0000256" key="7">
    <source>
        <dbReference type="ARBA" id="ARBA00022840"/>
    </source>
</evidence>
<dbReference type="InterPro" id="IPR027417">
    <property type="entry name" value="P-loop_NTPase"/>
</dbReference>
<evidence type="ECO:0000256" key="8">
    <source>
        <dbReference type="ARBA" id="ARBA00022967"/>
    </source>
</evidence>
<evidence type="ECO:0000256" key="3">
    <source>
        <dbReference type="ARBA" id="ARBA00022448"/>
    </source>
</evidence>
<dbReference type="GO" id="GO:0016020">
    <property type="term" value="C:membrane"/>
    <property type="evidence" value="ECO:0007669"/>
    <property type="project" value="UniProtKB-SubCell"/>
</dbReference>
<feature type="domain" description="Oligopeptide/dipeptide ABC transporter C-terminal" evidence="11">
    <location>
        <begin position="134"/>
        <end position="168"/>
    </location>
</feature>
<evidence type="ECO:0000256" key="9">
    <source>
        <dbReference type="ARBA" id="ARBA00023136"/>
    </source>
</evidence>
<sequence>MANRSSPGQPGLGKAKAKARAIELLDRVGIPEPARRYGAYPFEMSGGMLQRVLIAMAISCEPSVLIAALAADPQVIVADEAVSALDVSTQAQILNLLKDIQAERGLAFLFITHDLGVVRQVADRIAVMNLGEIVEQGDADQVFDAPAQEYTQSLLSAVPEVSAKARRARAAAVSGSGTA</sequence>
<dbReference type="AlphaFoldDB" id="A0A2T0ZTP0"/>
<dbReference type="Pfam" id="PF00005">
    <property type="entry name" value="ABC_tran"/>
    <property type="match status" value="1"/>
</dbReference>
<evidence type="ECO:0000256" key="2">
    <source>
        <dbReference type="ARBA" id="ARBA00005417"/>
    </source>
</evidence>
<reference evidence="12 13" key="1">
    <citation type="submission" date="2018-03" db="EMBL/GenBank/DDBJ databases">
        <title>Genomic Encyclopedia of Archaeal and Bacterial Type Strains, Phase II (KMG-II): from individual species to whole genera.</title>
        <authorList>
            <person name="Goeker M."/>
        </authorList>
    </citation>
    <scope>NUCLEOTIDE SEQUENCE [LARGE SCALE GENOMIC DNA]</scope>
    <source>
        <strain evidence="12 13">DSM 100065</strain>
    </source>
</reference>
<accession>A0A2T0ZTP0</accession>
<proteinExistence type="inferred from homology"/>
<dbReference type="Pfam" id="PF08352">
    <property type="entry name" value="oligo_HPY"/>
    <property type="match status" value="1"/>
</dbReference>
<comment type="caution">
    <text evidence="12">The sequence shown here is derived from an EMBL/GenBank/DDBJ whole genome shotgun (WGS) entry which is preliminary data.</text>
</comment>
<dbReference type="InterPro" id="IPR013563">
    <property type="entry name" value="Oligopep_ABC_C"/>
</dbReference>
<dbReference type="GO" id="GO:0016887">
    <property type="term" value="F:ATP hydrolysis activity"/>
    <property type="evidence" value="ECO:0007669"/>
    <property type="project" value="InterPro"/>
</dbReference>
<gene>
    <name evidence="12" type="ORF">CLV47_11880</name>
</gene>
<keyword evidence="4" id="KW-1003">Cell membrane</keyword>
<keyword evidence="9" id="KW-0472">Membrane</keyword>
<dbReference type="GO" id="GO:0005524">
    <property type="term" value="F:ATP binding"/>
    <property type="evidence" value="ECO:0007669"/>
    <property type="project" value="UniProtKB-KW"/>
</dbReference>
<evidence type="ECO:0000256" key="5">
    <source>
        <dbReference type="ARBA" id="ARBA00022519"/>
    </source>
</evidence>
<dbReference type="RefSeq" id="WP_106350438.1">
    <property type="nucleotide sequence ID" value="NZ_PVUE01000018.1"/>
</dbReference>